<dbReference type="OrthoDB" id="1644422at2"/>
<dbReference type="STRING" id="1121331.SAMN02745248_00372"/>
<sequence length="61" mass="7039">MRKCIRCNEDMVDGYLLNVEGKLYGVNLSNEDCKKIYKNTEKIFVSVCPKCGEISLYVDKK</sequence>
<gene>
    <name evidence="1" type="ORF">SAMN02745248_00372</name>
</gene>
<dbReference type="EMBL" id="FRAD01000004">
    <property type="protein sequence ID" value="SHJ55213.1"/>
    <property type="molecule type" value="Genomic_DNA"/>
</dbReference>
<organism evidence="1 2">
    <name type="scientific">Hathewaya proteolytica DSM 3090</name>
    <dbReference type="NCBI Taxonomy" id="1121331"/>
    <lineage>
        <taxon>Bacteria</taxon>
        <taxon>Bacillati</taxon>
        <taxon>Bacillota</taxon>
        <taxon>Clostridia</taxon>
        <taxon>Eubacteriales</taxon>
        <taxon>Clostridiaceae</taxon>
        <taxon>Hathewaya</taxon>
    </lineage>
</organism>
<evidence type="ECO:0008006" key="3">
    <source>
        <dbReference type="Google" id="ProtNLM"/>
    </source>
</evidence>
<keyword evidence="2" id="KW-1185">Reference proteome</keyword>
<accession>A0A1M6K8H2</accession>
<dbReference type="Proteomes" id="UP000183952">
    <property type="component" value="Unassembled WGS sequence"/>
</dbReference>
<name>A0A1M6K8H2_9CLOT</name>
<proteinExistence type="predicted"/>
<reference evidence="1 2" key="1">
    <citation type="submission" date="2016-11" db="EMBL/GenBank/DDBJ databases">
        <authorList>
            <person name="Jaros S."/>
            <person name="Januszkiewicz K."/>
            <person name="Wedrychowicz H."/>
        </authorList>
    </citation>
    <scope>NUCLEOTIDE SEQUENCE [LARGE SCALE GENOMIC DNA]</scope>
    <source>
        <strain evidence="1 2">DSM 3090</strain>
    </source>
</reference>
<dbReference type="RefSeq" id="WP_072901691.1">
    <property type="nucleotide sequence ID" value="NZ_FRAD01000004.1"/>
</dbReference>
<evidence type="ECO:0000313" key="2">
    <source>
        <dbReference type="Proteomes" id="UP000183952"/>
    </source>
</evidence>
<protein>
    <recommendedName>
        <fullName evidence="3">Nucleic acid-binding protein</fullName>
    </recommendedName>
</protein>
<evidence type="ECO:0000313" key="1">
    <source>
        <dbReference type="EMBL" id="SHJ55213.1"/>
    </source>
</evidence>
<dbReference type="AlphaFoldDB" id="A0A1M6K8H2"/>